<evidence type="ECO:0000313" key="3">
    <source>
        <dbReference type="Proteomes" id="UP001576784"/>
    </source>
</evidence>
<dbReference type="Proteomes" id="UP001576784">
    <property type="component" value="Unassembled WGS sequence"/>
</dbReference>
<dbReference type="InterPro" id="IPR024983">
    <property type="entry name" value="CHAT_dom"/>
</dbReference>
<dbReference type="SUPFAM" id="SSF48452">
    <property type="entry name" value="TPR-like"/>
    <property type="match status" value="3"/>
</dbReference>
<dbReference type="Pfam" id="PF12770">
    <property type="entry name" value="CHAT"/>
    <property type="match status" value="1"/>
</dbReference>
<feature type="domain" description="CHAT" evidence="1">
    <location>
        <begin position="810"/>
        <end position="1123"/>
    </location>
</feature>
<proteinExistence type="predicted"/>
<comment type="caution">
    <text evidence="2">The sequence shown here is derived from an EMBL/GenBank/DDBJ whole genome shotgun (WGS) entry which is preliminary data.</text>
</comment>
<gene>
    <name evidence="2" type="ORF">ACE1CI_01935</name>
</gene>
<accession>A0ABV4XIZ3</accession>
<dbReference type="RefSeq" id="WP_413261408.1">
    <property type="nucleotide sequence ID" value="NZ_JBHFNR010000015.1"/>
</dbReference>
<reference evidence="2 3" key="1">
    <citation type="submission" date="2024-09" db="EMBL/GenBank/DDBJ databases">
        <title>Floridaenema gen nov. (Aerosakkonemataceae, Aerosakkonematales ord. nov., Cyanobacteria) from benthic tropical and subtropical fresh waters, with the description of four new species.</title>
        <authorList>
            <person name="Moretto J.A."/>
            <person name="Berthold D.E."/>
            <person name="Lefler F.W."/>
            <person name="Huang I.-S."/>
            <person name="Laughinghouse H. IV."/>
        </authorList>
    </citation>
    <scope>NUCLEOTIDE SEQUENCE [LARGE SCALE GENOMIC DNA]</scope>
    <source>
        <strain evidence="2 3">BLCC-F50</strain>
    </source>
</reference>
<name>A0ABV4XIZ3_9CYAN</name>
<sequence>MDEQRQEDYLNLINTLLGCTNDEEINRVLDANQNLINPGLVQMMGQVREVLAERGDESAANFLIHLTHQLSKALGLSLSTVVATPLVNSDSQLMFLLQVLQATAESKGNEQVVYALLKANLDKLDDNFTTVLKNWARDTLLEVELAQELAEVISIFSQRICQFPLGIQAVNKEIAIAGYEVVATVFTQEFFLQDWANTKNDIGNVYFERIRGDKAENLEVAISCYLDALQVYSSQAYPEKWASTKNNLGNAYVYRIRGERAKNLEVAITCFLEALAVYTIQDFPDQWAEIKINIGIAYFDRIDGDKAENIEVAIRHYLAALRVFTKQKHPEKWAMVQNNLANAYLHRVRGERAENLEVALHCLLAALEVRPSEALPFEWANIQYNLGNVYLNRIRGERAKNLEAAIHCLLAALEVFTSESFPQYWADIQNSLGSCYFYRIQGEKAENLEMAIYYFQAASEVLTFQSFPLQWADIQNNLGLAYLERVQGERADNLEVSICYFTAALDVLNFESLPQFWADTQHNRGAAYFYRIRGERADNLEAAVRCFFDVLRVCTREAFPTKYARSQFNLGRTYQNIKRFPNAYKAFATAIDTIESLRSEIASGSDKEQDKQKLAEDWNNVYGCIVEICLKLDNATEAIEYVERSKTRHLVELILTRDRHTIFPAEVVAQLDRLRDEIASGQYELQNATAEEPTALAQHLQQLRQQRNELQDRYLPIGSGFQFEPFRSTLSDRTAIVEFYITTDKLLIFIITKQTQQPIVLSPDLIDLNKLANWANSYLKAYSYKKSHWQRRLTTRLHLLAKILHIDEIVQQIPTECDKLILIPHRYLHLLPLHALPLAEDSSLFDRFLRGVSYAPSCQLLQLAQNRQRPEFTHLFAVQNPTGDLSYTDIEVETIQRYFNISNLFKQEIATKEAIDNTSLTLVHCAHFSCHGYFNGTEPRKSALILANAQLNSAPTQPNAENYLSLEKGSLLDLNKCLTLDSIFTLNLEQCRLVTLSACETGLIDFRNTSDEYIGLPSGFLYAGASSVVSSLWTVNDLSTAFLMIRFYQNLQKGLAVGLALNQAQLWLKNLTKGDLEKWIEENQLSLEPAVRLVLRRRLYQLKDDAKPFQSPFYWGAFCAIGQ</sequence>
<dbReference type="EMBL" id="JBHFNR010000015">
    <property type="protein sequence ID" value="MFB2891681.1"/>
    <property type="molecule type" value="Genomic_DNA"/>
</dbReference>
<dbReference type="PROSITE" id="PS51257">
    <property type="entry name" value="PROKAR_LIPOPROTEIN"/>
    <property type="match status" value="1"/>
</dbReference>
<evidence type="ECO:0000313" key="2">
    <source>
        <dbReference type="EMBL" id="MFB2891681.1"/>
    </source>
</evidence>
<dbReference type="Gene3D" id="1.25.40.10">
    <property type="entry name" value="Tetratricopeptide repeat domain"/>
    <property type="match status" value="3"/>
</dbReference>
<protein>
    <submittedName>
        <fullName evidence="2">CHAT domain-containing protein</fullName>
    </submittedName>
</protein>
<dbReference type="InterPro" id="IPR011990">
    <property type="entry name" value="TPR-like_helical_dom_sf"/>
</dbReference>
<evidence type="ECO:0000259" key="1">
    <source>
        <dbReference type="Pfam" id="PF12770"/>
    </source>
</evidence>
<organism evidence="2 3">
    <name type="scientific">Floridaenema flaviceps BLCC-F50</name>
    <dbReference type="NCBI Taxonomy" id="3153642"/>
    <lineage>
        <taxon>Bacteria</taxon>
        <taxon>Bacillati</taxon>
        <taxon>Cyanobacteriota</taxon>
        <taxon>Cyanophyceae</taxon>
        <taxon>Oscillatoriophycideae</taxon>
        <taxon>Aerosakkonematales</taxon>
        <taxon>Aerosakkonemataceae</taxon>
        <taxon>Floridanema</taxon>
        <taxon>Floridanema flaviceps</taxon>
    </lineage>
</organism>
<keyword evidence="3" id="KW-1185">Reference proteome</keyword>
<dbReference type="PANTHER" id="PTHR10098">
    <property type="entry name" value="RAPSYN-RELATED"/>
    <property type="match status" value="1"/>
</dbReference>